<organism evidence="1 2">
    <name type="scientific">Lepagella muris</name>
    <dbReference type="NCBI Taxonomy" id="3032870"/>
    <lineage>
        <taxon>Bacteria</taxon>
        <taxon>Pseudomonadati</taxon>
        <taxon>Bacteroidota</taxon>
        <taxon>Bacteroidia</taxon>
        <taxon>Bacteroidales</taxon>
        <taxon>Muribaculaceae</taxon>
        <taxon>Lepagella</taxon>
    </lineage>
</organism>
<comment type="caution">
    <text evidence="1">The sequence shown here is derived from an EMBL/GenBank/DDBJ whole genome shotgun (WGS) entry which is preliminary data.</text>
</comment>
<dbReference type="EMBL" id="SRYB01000001">
    <property type="protein sequence ID" value="TGY81027.1"/>
    <property type="molecule type" value="Genomic_DNA"/>
</dbReference>
<evidence type="ECO:0000313" key="2">
    <source>
        <dbReference type="Proteomes" id="UP000306319"/>
    </source>
</evidence>
<protein>
    <submittedName>
        <fullName evidence="1">Glycosyl hydrolase 43 family protein</fullName>
    </submittedName>
</protein>
<gene>
    <name evidence="1" type="ORF">E5331_01200</name>
</gene>
<dbReference type="Proteomes" id="UP000306319">
    <property type="component" value="Unassembled WGS sequence"/>
</dbReference>
<keyword evidence="1" id="KW-0378">Hydrolase</keyword>
<accession>A0AC61RK22</accession>
<keyword evidence="2" id="KW-1185">Reference proteome</keyword>
<name>A0AC61RK22_9BACT</name>
<sequence>MNLRNVIVSACILFGLNAIADSKNPAETYATSPNPVIWADVPDPDVIRVGDDFYMVSTTMHLMPGCPIMHSKDLVNWEIINYVFDTLEDSPRYHLEGGTVYGKGQWATSLRYHDGMFYVLFSPNDAPFQSYIFAAKNPRDKWKQVCRTDHFHDSSLFFDDDGKVYVFYGSGAINLRELKSDMTGVKEDGLDMTVIVPDEEAAGLHEGSRAVKYNGKYYLMIINWPEGRNRRQLCYRADKITGPYEKLVVLEDNLDGFPYAAQGTIVDDVDGNWWGFIFQDRGAVGRVPTVMPCRWIDGWPMLGNEDGRIPKTFTYINRGETPSCIVSSDDFNSDTIGFNWQWNHCPDNDAWSLTERPGSLRLKTSRIAGNIYEAVNTLTQRMEGPECYGTVKMDLSKMKDGDVAGLAAFNGHSALLSIKKIGRKKYLIKHNEVVNFSDPTTLNVQVEDEEEERIEIKGNTICLRIGADFRLGKDIATCFYSRDGKTWKEIGKPFQMRFDYTRLFMGSRFAIFNYATISSGGYVDIEKFDYTRMENIESDQLAKTL</sequence>
<proteinExistence type="predicted"/>
<reference evidence="1" key="1">
    <citation type="submission" date="2019-04" db="EMBL/GenBank/DDBJ databases">
        <title>Microbes associate with the intestines of laboratory mice.</title>
        <authorList>
            <person name="Navarre W."/>
            <person name="Wong E."/>
            <person name="Huang K."/>
            <person name="Tropini C."/>
            <person name="Ng K."/>
            <person name="Yu B."/>
        </authorList>
    </citation>
    <scope>NUCLEOTIDE SEQUENCE</scope>
    <source>
        <strain evidence="1">NM04_E33</strain>
    </source>
</reference>
<evidence type="ECO:0000313" key="1">
    <source>
        <dbReference type="EMBL" id="TGY81027.1"/>
    </source>
</evidence>